<keyword evidence="2" id="KW-0812">Transmembrane</keyword>
<organism evidence="3 4">
    <name type="scientific">Porites lobata</name>
    <dbReference type="NCBI Taxonomy" id="104759"/>
    <lineage>
        <taxon>Eukaryota</taxon>
        <taxon>Metazoa</taxon>
        <taxon>Cnidaria</taxon>
        <taxon>Anthozoa</taxon>
        <taxon>Hexacorallia</taxon>
        <taxon>Scleractinia</taxon>
        <taxon>Fungiina</taxon>
        <taxon>Poritidae</taxon>
        <taxon>Porites</taxon>
    </lineage>
</organism>
<dbReference type="Proteomes" id="UP001159405">
    <property type="component" value="Unassembled WGS sequence"/>
</dbReference>
<protein>
    <submittedName>
        <fullName evidence="3">Uncharacterized protein</fullName>
    </submittedName>
</protein>
<comment type="caution">
    <text evidence="3">The sequence shown here is derived from an EMBL/GenBank/DDBJ whole genome shotgun (WGS) entry which is preliminary data.</text>
</comment>
<keyword evidence="2" id="KW-0472">Membrane</keyword>
<keyword evidence="4" id="KW-1185">Reference proteome</keyword>
<feature type="transmembrane region" description="Helical" evidence="2">
    <location>
        <begin position="372"/>
        <end position="390"/>
    </location>
</feature>
<sequence length="428" mass="48958">MRFTASSSDSERSSSPIPGTQSPSGRGSPLFAKPCTQYEKRAGGSQSGSGTEPVIDIEEDYRFHVSAELRKCNLDGKYPDEKVLRRFIRDAAASLQAVAGDSISQSNFVEAAIKICQEVPILKDPRPACFPPNMKYPYWSTVLFLLKRRLQNIKGYEKRKTHGKTKRSSSDHVEFGEKEVEELHAQLLREVQSKKKNYAAIKEIQQNTFDFRRKDIEQMSDKSVVSEIISHYPFFQVHECTLLNELELYCKMKDGGSVTVESWEKNWTSLSVKVKNCLQSHELIPDDHETKLTHDDICGAFMEHVTLVDEKICSLPILNILPQVKSNVDEVIKKETKTNQPCLWCAVDEGMLEQIFLVVDKGIFFELKNKSYLQALLVLLGFYFAFNLSYDKRQDLIFQFVEEFVLGLRPPKKSVRYRTACMLLVPDK</sequence>
<name>A0ABN8QQU6_9CNID</name>
<dbReference type="EMBL" id="CALNXK010000147">
    <property type="protein sequence ID" value="CAH3168860.1"/>
    <property type="molecule type" value="Genomic_DNA"/>
</dbReference>
<feature type="compositionally biased region" description="Polar residues" evidence="1">
    <location>
        <begin position="16"/>
        <end position="25"/>
    </location>
</feature>
<gene>
    <name evidence="3" type="ORF">PLOB_00009520</name>
</gene>
<evidence type="ECO:0000256" key="2">
    <source>
        <dbReference type="SAM" id="Phobius"/>
    </source>
</evidence>
<proteinExistence type="predicted"/>
<evidence type="ECO:0000256" key="1">
    <source>
        <dbReference type="SAM" id="MobiDB-lite"/>
    </source>
</evidence>
<keyword evidence="2" id="KW-1133">Transmembrane helix</keyword>
<evidence type="ECO:0000313" key="3">
    <source>
        <dbReference type="EMBL" id="CAH3168860.1"/>
    </source>
</evidence>
<feature type="region of interest" description="Disordered" evidence="1">
    <location>
        <begin position="1"/>
        <end position="53"/>
    </location>
</feature>
<accession>A0ABN8QQU6</accession>
<evidence type="ECO:0000313" key="4">
    <source>
        <dbReference type="Proteomes" id="UP001159405"/>
    </source>
</evidence>
<reference evidence="3 4" key="1">
    <citation type="submission" date="2022-05" db="EMBL/GenBank/DDBJ databases">
        <authorList>
            <consortium name="Genoscope - CEA"/>
            <person name="William W."/>
        </authorList>
    </citation>
    <scope>NUCLEOTIDE SEQUENCE [LARGE SCALE GENOMIC DNA]</scope>
</reference>